<organism evidence="1 2">
    <name type="scientific">Kalanchoe fedtschenkoi</name>
    <name type="common">Lavender scallops</name>
    <name type="synonym">South American air plant</name>
    <dbReference type="NCBI Taxonomy" id="63787"/>
    <lineage>
        <taxon>Eukaryota</taxon>
        <taxon>Viridiplantae</taxon>
        <taxon>Streptophyta</taxon>
        <taxon>Embryophyta</taxon>
        <taxon>Tracheophyta</taxon>
        <taxon>Spermatophyta</taxon>
        <taxon>Magnoliopsida</taxon>
        <taxon>eudicotyledons</taxon>
        <taxon>Gunneridae</taxon>
        <taxon>Pentapetalae</taxon>
        <taxon>Saxifragales</taxon>
        <taxon>Crassulaceae</taxon>
        <taxon>Kalanchoe</taxon>
    </lineage>
</organism>
<dbReference type="EnsemblPlants" id="Kaladp0079s0153.1.v1.1">
    <property type="protein sequence ID" value="Kaladp0079s0153.1.v1.1"/>
    <property type="gene ID" value="Kaladp0079s0153.v1.1"/>
</dbReference>
<evidence type="ECO:0000313" key="2">
    <source>
        <dbReference type="Proteomes" id="UP000594263"/>
    </source>
</evidence>
<reference evidence="1" key="1">
    <citation type="submission" date="2021-01" db="UniProtKB">
        <authorList>
            <consortium name="EnsemblPlants"/>
        </authorList>
    </citation>
    <scope>IDENTIFICATION</scope>
</reference>
<evidence type="ECO:0000313" key="1">
    <source>
        <dbReference type="EnsemblPlants" id="Kaladp0079s0153.1.v1.1"/>
    </source>
</evidence>
<name>A0A7N0UPW7_KALFE</name>
<dbReference type="AlphaFoldDB" id="A0A7N0UPW7"/>
<keyword evidence="2" id="KW-1185">Reference proteome</keyword>
<accession>A0A7N0UPW7</accession>
<proteinExistence type="predicted"/>
<dbReference type="Gramene" id="Kaladp0079s0153.1.v1.1">
    <property type="protein sequence ID" value="Kaladp0079s0153.1.v1.1"/>
    <property type="gene ID" value="Kaladp0079s0153.v1.1"/>
</dbReference>
<dbReference type="Proteomes" id="UP000594263">
    <property type="component" value="Unplaced"/>
</dbReference>
<protein>
    <submittedName>
        <fullName evidence="1">Uncharacterized protein</fullName>
    </submittedName>
</protein>
<sequence>MFGQGIETLEEPGACYAQLHSWILIVSTSYGFHGGGGSGLFGKNRRNCGKYVILGNPITVLDRQRQ</sequence>